<reference evidence="1" key="1">
    <citation type="submission" date="2007-07" db="EMBL/GenBank/DDBJ databases">
        <title>PCAP assembly of the Caenorhabditis remanei genome.</title>
        <authorList>
            <consortium name="The Caenorhabditis remanei Sequencing Consortium"/>
            <person name="Wilson R.K."/>
        </authorList>
    </citation>
    <scope>NUCLEOTIDE SEQUENCE [LARGE SCALE GENOMIC DNA]</scope>
    <source>
        <strain evidence="1">PB4641</strain>
    </source>
</reference>
<dbReference type="HOGENOM" id="CLU_090770_1_0_1"/>
<dbReference type="EMBL" id="DS268430">
    <property type="protein sequence ID" value="EFO96156.1"/>
    <property type="molecule type" value="Genomic_DNA"/>
</dbReference>
<organism evidence="2">
    <name type="scientific">Caenorhabditis remanei</name>
    <name type="common">Caenorhabditis vulgaris</name>
    <dbReference type="NCBI Taxonomy" id="31234"/>
    <lineage>
        <taxon>Eukaryota</taxon>
        <taxon>Metazoa</taxon>
        <taxon>Ecdysozoa</taxon>
        <taxon>Nematoda</taxon>
        <taxon>Chromadorea</taxon>
        <taxon>Rhabditida</taxon>
        <taxon>Rhabditina</taxon>
        <taxon>Rhabditomorpha</taxon>
        <taxon>Rhabditoidea</taxon>
        <taxon>Rhabditidae</taxon>
        <taxon>Peloderinae</taxon>
        <taxon>Caenorhabditis</taxon>
    </lineage>
</organism>
<dbReference type="KEGG" id="crq:GCK72_007600"/>
<dbReference type="AlphaFoldDB" id="E3M963"/>
<dbReference type="RefSeq" id="XP_003107098.2">
    <property type="nucleotide sequence ID" value="XM_003107050.2"/>
</dbReference>
<protein>
    <submittedName>
        <fullName evidence="1">Uncharacterized protein</fullName>
    </submittedName>
</protein>
<evidence type="ECO:0000313" key="2">
    <source>
        <dbReference type="Proteomes" id="UP000008281"/>
    </source>
</evidence>
<proteinExistence type="predicted"/>
<dbReference type="Proteomes" id="UP000008281">
    <property type="component" value="Unassembled WGS sequence"/>
</dbReference>
<name>E3M963_CAERE</name>
<dbReference type="InParanoid" id="E3M963"/>
<gene>
    <name evidence="1" type="ORF">CRE_14629</name>
</gene>
<dbReference type="OrthoDB" id="5904385at2759"/>
<keyword evidence="2" id="KW-1185">Reference proteome</keyword>
<evidence type="ECO:0000313" key="1">
    <source>
        <dbReference type="EMBL" id="EFO96156.1"/>
    </source>
</evidence>
<accession>E3M963</accession>
<dbReference type="CTD" id="9805479"/>
<dbReference type="FunCoup" id="E3M963">
    <property type="interactions" value="653"/>
</dbReference>
<sequence>MEERRRADFLSVINNLRRDVANRFKIPYMHELVFDNTLYQQYDISLKDFACSFKFRSYDKLRLESLFITDSIISSRNKTYYEIGVTENNFQFLSPLQKRIRYSKPKEGGLKCVLGPIKERIWWYYSEGDPGSLCDDGYYNYDGLCIMIPVTTTATKVL</sequence>
<dbReference type="GeneID" id="9805479"/>